<dbReference type="Gene3D" id="3.30.1330.120">
    <property type="entry name" value="2-methylcitrate dehydratase PrpD"/>
    <property type="match status" value="1"/>
</dbReference>
<dbReference type="InterPro" id="IPR045336">
    <property type="entry name" value="MmgE_PrpD_N"/>
</dbReference>
<evidence type="ECO:0000259" key="2">
    <source>
        <dbReference type="Pfam" id="PF03972"/>
    </source>
</evidence>
<dbReference type="RefSeq" id="WP_345489139.1">
    <property type="nucleotide sequence ID" value="NZ_BAABHY010000001.1"/>
</dbReference>
<feature type="domain" description="MmgE/PrpD C-terminal" evidence="3">
    <location>
        <begin position="269"/>
        <end position="411"/>
    </location>
</feature>
<protein>
    <submittedName>
        <fullName evidence="4">MmgE/PrpD family protein</fullName>
    </submittedName>
</protein>
<evidence type="ECO:0000259" key="3">
    <source>
        <dbReference type="Pfam" id="PF19305"/>
    </source>
</evidence>
<dbReference type="Pfam" id="PF19305">
    <property type="entry name" value="MmgE_PrpD_C"/>
    <property type="match status" value="1"/>
</dbReference>
<accession>A0ABP9N1Z4</accession>
<dbReference type="Proteomes" id="UP001500171">
    <property type="component" value="Unassembled WGS sequence"/>
</dbReference>
<dbReference type="InterPro" id="IPR045337">
    <property type="entry name" value="MmgE_PrpD_C"/>
</dbReference>
<comment type="similarity">
    <text evidence="1">Belongs to the PrpD family.</text>
</comment>
<dbReference type="InterPro" id="IPR042188">
    <property type="entry name" value="MmgE/PrpD_sf_2"/>
</dbReference>
<dbReference type="InterPro" id="IPR005656">
    <property type="entry name" value="MmgE_PrpD"/>
</dbReference>
<dbReference type="Gene3D" id="1.10.4100.10">
    <property type="entry name" value="2-methylcitrate dehydratase PrpD"/>
    <property type="match status" value="1"/>
</dbReference>
<dbReference type="PANTHER" id="PTHR16943:SF8">
    <property type="entry name" value="2-METHYLCITRATE DEHYDRATASE"/>
    <property type="match status" value="1"/>
</dbReference>
<organism evidence="4 5">
    <name type="scientific">Orbus sasakiae</name>
    <dbReference type="NCBI Taxonomy" id="1078475"/>
    <lineage>
        <taxon>Bacteria</taxon>
        <taxon>Pseudomonadati</taxon>
        <taxon>Pseudomonadota</taxon>
        <taxon>Gammaproteobacteria</taxon>
        <taxon>Orbales</taxon>
        <taxon>Orbaceae</taxon>
        <taxon>Orbus</taxon>
    </lineage>
</organism>
<dbReference type="InterPro" id="IPR036148">
    <property type="entry name" value="MmgE/PrpD_sf"/>
</dbReference>
<dbReference type="InterPro" id="IPR042183">
    <property type="entry name" value="MmgE/PrpD_sf_1"/>
</dbReference>
<reference evidence="5" key="1">
    <citation type="journal article" date="2019" name="Int. J. Syst. Evol. Microbiol.">
        <title>The Global Catalogue of Microorganisms (GCM) 10K type strain sequencing project: providing services to taxonomists for standard genome sequencing and annotation.</title>
        <authorList>
            <consortium name="The Broad Institute Genomics Platform"/>
            <consortium name="The Broad Institute Genome Sequencing Center for Infectious Disease"/>
            <person name="Wu L."/>
            <person name="Ma J."/>
        </authorList>
    </citation>
    <scope>NUCLEOTIDE SEQUENCE [LARGE SCALE GENOMIC DNA]</scope>
    <source>
        <strain evidence="5">JCM 18050</strain>
    </source>
</reference>
<gene>
    <name evidence="4" type="ORF">GCM10023211_08410</name>
</gene>
<evidence type="ECO:0000256" key="1">
    <source>
        <dbReference type="ARBA" id="ARBA00006174"/>
    </source>
</evidence>
<dbReference type="PANTHER" id="PTHR16943">
    <property type="entry name" value="2-METHYLCITRATE DEHYDRATASE-RELATED"/>
    <property type="match status" value="1"/>
</dbReference>
<sequence length="452" mass="50336">MTDLNQLSLTDHLIKKILLSQPLHNKAAKDAAIQGIVDYFASSLQARHHTDCQKLWQWIQSEGGTANSWLVGQSQHATARQAALYNGLQAHVLDYDDVHADVRGHPSAVILSALLASLQSADLPTDRFLSAYIIGIELMAHLGKAVGTEHYQKGWHNTATLGGIAATAAICYYHNYAFIKDALALATTQACGLRLVFGSAIKPLHAGMAAQIAIQSCQWAQAGLTADCDFLDEKSGFLAVYGQGNHALNLDRWGEPWRIVKPGLWFKQYSYCSAASYVADATQLILKQHQFSLTQIDDIKIIFSARGDEALIYQSVTHHSQGRFSAEYIVASLLLGRPLTFDSFNNDPIDEPLNIMMAKVRREYDHKTTQRYATVLIQLKNGQQLSQQIVYPKGSPNNSYSKIELKQKFFNSILDKQAAQYAYDLLMKFTEQTNINSIIHPLSDLFIRHKIS</sequence>
<dbReference type="EMBL" id="BAABHY010000001">
    <property type="protein sequence ID" value="GAA5107343.1"/>
    <property type="molecule type" value="Genomic_DNA"/>
</dbReference>
<proteinExistence type="inferred from homology"/>
<dbReference type="SUPFAM" id="SSF103378">
    <property type="entry name" value="2-methylcitrate dehydratase PrpD"/>
    <property type="match status" value="1"/>
</dbReference>
<evidence type="ECO:0000313" key="5">
    <source>
        <dbReference type="Proteomes" id="UP001500171"/>
    </source>
</evidence>
<evidence type="ECO:0000313" key="4">
    <source>
        <dbReference type="EMBL" id="GAA5107343.1"/>
    </source>
</evidence>
<dbReference type="Pfam" id="PF03972">
    <property type="entry name" value="MmgE_PrpD_N"/>
    <property type="match status" value="1"/>
</dbReference>
<name>A0ABP9N1Z4_9GAMM</name>
<comment type="caution">
    <text evidence="4">The sequence shown here is derived from an EMBL/GenBank/DDBJ whole genome shotgun (WGS) entry which is preliminary data.</text>
</comment>
<feature type="domain" description="MmgE/PrpD N-terminal" evidence="2">
    <location>
        <begin position="26"/>
        <end position="245"/>
    </location>
</feature>
<keyword evidence="5" id="KW-1185">Reference proteome</keyword>